<dbReference type="PROSITE" id="PS51257">
    <property type="entry name" value="PROKAR_LIPOPROTEIN"/>
    <property type="match status" value="1"/>
</dbReference>
<dbReference type="OrthoDB" id="1148707at2"/>
<reference evidence="1 2" key="1">
    <citation type="submission" date="2018-01" db="EMBL/GenBank/DDBJ databases">
        <title>Genomic Encyclopedia of Type Strains, Phase I: the one thousand microbial genomes (KMG-I) project.</title>
        <authorList>
            <person name="Goeker M."/>
        </authorList>
    </citation>
    <scope>NUCLEOTIDE SEQUENCE [LARGE SCALE GENOMIC DNA]</scope>
    <source>
        <strain evidence="1 2">DSM 17960</strain>
    </source>
</reference>
<evidence type="ECO:0000313" key="2">
    <source>
        <dbReference type="Proteomes" id="UP000237056"/>
    </source>
</evidence>
<evidence type="ECO:0008006" key="3">
    <source>
        <dbReference type="Google" id="ProtNLM"/>
    </source>
</evidence>
<keyword evidence="2" id="KW-1185">Reference proteome</keyword>
<comment type="caution">
    <text evidence="1">The sequence shown here is derived from an EMBL/GenBank/DDBJ whole genome shotgun (WGS) entry which is preliminary data.</text>
</comment>
<sequence length="218" mass="25497">MKKYFLLVAIALFVTACNNERKLLLPQAEISVLTTVENHSPVYLFFNEQSKDSLPEVNRKNTISSTSWIFNVDKRISLQKAIPEIIKLQAKKDSSLHKEATSQNYYSYSNSQKKELAFLPFTNSTYQMSAPKKGMTLYFTKNNKVTIVHQQDTIAQNIEFSNIQNTIHQNLDDVTPELSFCFDKNLSFNQYIQYKVWLYLNMQKWFVDPNKTVVEYIY</sequence>
<protein>
    <recommendedName>
        <fullName evidence="3">Lipoprotein</fullName>
    </recommendedName>
</protein>
<name>A0A2S4NAU2_9FLAO</name>
<accession>A0A2S4NAU2</accession>
<dbReference type="AlphaFoldDB" id="A0A2S4NAU2"/>
<dbReference type="RefSeq" id="WP_103725072.1">
    <property type="nucleotide sequence ID" value="NZ_PQNY01000002.1"/>
</dbReference>
<dbReference type="EMBL" id="PQNY01000002">
    <property type="protein sequence ID" value="POS02826.1"/>
    <property type="molecule type" value="Genomic_DNA"/>
</dbReference>
<organism evidence="1 2">
    <name type="scientific">Flavobacterium croceum DSM 17960</name>
    <dbReference type="NCBI Taxonomy" id="1121886"/>
    <lineage>
        <taxon>Bacteria</taxon>
        <taxon>Pseudomonadati</taxon>
        <taxon>Bacteroidota</taxon>
        <taxon>Flavobacteriia</taxon>
        <taxon>Flavobacteriales</taxon>
        <taxon>Flavobacteriaceae</taxon>
        <taxon>Flavobacterium</taxon>
    </lineage>
</organism>
<gene>
    <name evidence="1" type="ORF">Q361_102139</name>
</gene>
<proteinExistence type="predicted"/>
<evidence type="ECO:0000313" key="1">
    <source>
        <dbReference type="EMBL" id="POS02826.1"/>
    </source>
</evidence>
<dbReference type="Proteomes" id="UP000237056">
    <property type="component" value="Unassembled WGS sequence"/>
</dbReference>